<organism evidence="3 4">
    <name type="scientific">Homarus americanus</name>
    <name type="common">American lobster</name>
    <dbReference type="NCBI Taxonomy" id="6706"/>
    <lineage>
        <taxon>Eukaryota</taxon>
        <taxon>Metazoa</taxon>
        <taxon>Ecdysozoa</taxon>
        <taxon>Arthropoda</taxon>
        <taxon>Crustacea</taxon>
        <taxon>Multicrustacea</taxon>
        <taxon>Malacostraca</taxon>
        <taxon>Eumalacostraca</taxon>
        <taxon>Eucarida</taxon>
        <taxon>Decapoda</taxon>
        <taxon>Pleocyemata</taxon>
        <taxon>Astacidea</taxon>
        <taxon>Nephropoidea</taxon>
        <taxon>Nephropidae</taxon>
        <taxon>Homarus</taxon>
    </lineage>
</organism>
<dbReference type="GO" id="GO:0045145">
    <property type="term" value="F:single-stranded DNA 5'-3' DNA exonuclease activity"/>
    <property type="evidence" value="ECO:0007669"/>
    <property type="project" value="InterPro"/>
</dbReference>
<dbReference type="Pfam" id="PF09810">
    <property type="entry name" value="Exo5"/>
    <property type="match status" value="3"/>
</dbReference>
<feature type="compositionally biased region" description="Acidic residues" evidence="2">
    <location>
        <begin position="8"/>
        <end position="27"/>
    </location>
</feature>
<dbReference type="GO" id="GO:0036297">
    <property type="term" value="P:interstrand cross-link repair"/>
    <property type="evidence" value="ECO:0007669"/>
    <property type="project" value="TreeGrafter"/>
</dbReference>
<dbReference type="PANTHER" id="PTHR14464">
    <property type="entry name" value="EXONUCLEASE V"/>
    <property type="match status" value="1"/>
</dbReference>
<feature type="region of interest" description="Disordered" evidence="2">
    <location>
        <begin position="1"/>
        <end position="52"/>
    </location>
</feature>
<comment type="caution">
    <text evidence="3">The sequence shown here is derived from an EMBL/GenBank/DDBJ whole genome shotgun (WGS) entry which is preliminary data.</text>
</comment>
<evidence type="ECO:0000313" key="4">
    <source>
        <dbReference type="Proteomes" id="UP000747542"/>
    </source>
</evidence>
<keyword evidence="3" id="KW-0378">Hydrolase</keyword>
<evidence type="ECO:0000313" key="3">
    <source>
        <dbReference type="EMBL" id="KAG7173875.1"/>
    </source>
</evidence>
<gene>
    <name evidence="3" type="primary">Exo5-L</name>
    <name evidence="3" type="ORF">Hamer_G020023</name>
</gene>
<keyword evidence="4" id="KW-1185">Reference proteome</keyword>
<dbReference type="AlphaFoldDB" id="A0A8J5N6B5"/>
<keyword evidence="3" id="KW-0269">Exonuclease</keyword>
<evidence type="ECO:0000256" key="1">
    <source>
        <dbReference type="ARBA" id="ARBA00009797"/>
    </source>
</evidence>
<keyword evidence="3" id="KW-0540">Nuclease</keyword>
<dbReference type="InterPro" id="IPR019190">
    <property type="entry name" value="EXOV"/>
</dbReference>
<dbReference type="Proteomes" id="UP000747542">
    <property type="component" value="Unassembled WGS sequence"/>
</dbReference>
<evidence type="ECO:0000256" key="2">
    <source>
        <dbReference type="SAM" id="MobiDB-lite"/>
    </source>
</evidence>
<accession>A0A8J5N6B5</accession>
<reference evidence="3" key="1">
    <citation type="journal article" date="2021" name="Sci. Adv.">
        <title>The American lobster genome reveals insights on longevity, neural, and immune adaptations.</title>
        <authorList>
            <person name="Polinski J.M."/>
            <person name="Zimin A.V."/>
            <person name="Clark K.F."/>
            <person name="Kohn A.B."/>
            <person name="Sadowski N."/>
            <person name="Timp W."/>
            <person name="Ptitsyn A."/>
            <person name="Khanna P."/>
            <person name="Romanova D.Y."/>
            <person name="Williams P."/>
            <person name="Greenwood S.J."/>
            <person name="Moroz L.L."/>
            <person name="Walt D.R."/>
            <person name="Bodnar A.G."/>
        </authorList>
    </citation>
    <scope>NUCLEOTIDE SEQUENCE</scope>
    <source>
        <strain evidence="3">GMGI-L3</strain>
    </source>
</reference>
<sequence>MENAHEDDTWDGISDEDILAVDLEQVEEQATTSASTESTKKRYHTGSSKEDDSDLVIKMVKVDEELQDGSKPMHVPPLESLRGGYLWVSDISSQIWCEQQLEYRLSLPPDVIIPEPKAVTKGSELHLARELEVQDYVNIKVTSSEDIFAVKVLNLLIVFKSILTHSSTVHREVPIFGVVDGVFILGKIDEVRVDDETFNLDIVDLKTRRYQRPPGKAQKIAHDAQVMLYKHLFDNLVRGFIPCHSLRVALKLDLDRTLGESVTKHICSSLTTLLSKDKKEDSWNLSQLLDELRNAAESLPFINQLFIDYVKYDGVWLENQMAKYLKYWKGERECQGVDVEDAWKCHSCDFQDGCKWIAKKTREHQLARDRKNNTK</sequence>
<protein>
    <submittedName>
        <fullName evidence="3">Exonuclease V-like</fullName>
    </submittedName>
</protein>
<dbReference type="EMBL" id="JAHLQT010008712">
    <property type="protein sequence ID" value="KAG7173875.1"/>
    <property type="molecule type" value="Genomic_DNA"/>
</dbReference>
<proteinExistence type="inferred from homology"/>
<dbReference type="Gene3D" id="3.90.320.10">
    <property type="match status" value="1"/>
</dbReference>
<dbReference type="GO" id="GO:0005634">
    <property type="term" value="C:nucleus"/>
    <property type="evidence" value="ECO:0007669"/>
    <property type="project" value="TreeGrafter"/>
</dbReference>
<feature type="compositionally biased region" description="Low complexity" evidence="2">
    <location>
        <begin position="28"/>
        <end position="37"/>
    </location>
</feature>
<dbReference type="InterPro" id="IPR011604">
    <property type="entry name" value="PDDEXK-like_dom_sf"/>
</dbReference>
<name>A0A8J5N6B5_HOMAM</name>
<comment type="similarity">
    <text evidence="1">Belongs to the EXO5 family.</text>
</comment>
<dbReference type="PANTHER" id="PTHR14464:SF4">
    <property type="entry name" value="EXONUCLEASE V"/>
    <property type="match status" value="1"/>
</dbReference>